<proteinExistence type="predicted"/>
<evidence type="ECO:0000256" key="1">
    <source>
        <dbReference type="ARBA" id="ARBA00004127"/>
    </source>
</evidence>
<evidence type="ECO:0000256" key="3">
    <source>
        <dbReference type="ARBA" id="ARBA00022989"/>
    </source>
</evidence>
<organism evidence="6 7">
    <name type="scientific">Steinernema glaseri</name>
    <dbReference type="NCBI Taxonomy" id="37863"/>
    <lineage>
        <taxon>Eukaryota</taxon>
        <taxon>Metazoa</taxon>
        <taxon>Ecdysozoa</taxon>
        <taxon>Nematoda</taxon>
        <taxon>Chromadorea</taxon>
        <taxon>Rhabditida</taxon>
        <taxon>Tylenchina</taxon>
        <taxon>Panagrolaimomorpha</taxon>
        <taxon>Strongyloidoidea</taxon>
        <taxon>Steinernematidae</taxon>
        <taxon>Steinernema</taxon>
    </lineage>
</organism>
<keyword evidence="3 5" id="KW-1133">Transmembrane helix</keyword>
<keyword evidence="4 5" id="KW-0472">Membrane</keyword>
<feature type="transmembrane region" description="Helical" evidence="5">
    <location>
        <begin position="7"/>
        <end position="27"/>
    </location>
</feature>
<feature type="transmembrane region" description="Helical" evidence="5">
    <location>
        <begin position="33"/>
        <end position="57"/>
    </location>
</feature>
<dbReference type="Proteomes" id="UP000095287">
    <property type="component" value="Unplaced"/>
</dbReference>
<evidence type="ECO:0000256" key="5">
    <source>
        <dbReference type="SAM" id="Phobius"/>
    </source>
</evidence>
<dbReference type="GO" id="GO:0012505">
    <property type="term" value="C:endomembrane system"/>
    <property type="evidence" value="ECO:0007669"/>
    <property type="project" value="UniProtKB-SubCell"/>
</dbReference>
<protein>
    <submittedName>
        <fullName evidence="7">DUF4149 domain-containing protein</fullName>
    </submittedName>
</protein>
<evidence type="ECO:0000313" key="7">
    <source>
        <dbReference type="WBParaSite" id="L893_g23018.t1"/>
    </source>
</evidence>
<keyword evidence="6" id="KW-1185">Reference proteome</keyword>
<feature type="transmembrane region" description="Helical" evidence="5">
    <location>
        <begin position="112"/>
        <end position="137"/>
    </location>
</feature>
<accession>A0A1I7Z5P0</accession>
<dbReference type="InterPro" id="IPR051115">
    <property type="entry name" value="LAPTM_transporter"/>
</dbReference>
<dbReference type="WBParaSite" id="L893_g23018.t1">
    <property type="protein sequence ID" value="L893_g23018.t1"/>
    <property type="gene ID" value="L893_g23018"/>
</dbReference>
<evidence type="ECO:0000256" key="4">
    <source>
        <dbReference type="ARBA" id="ARBA00023136"/>
    </source>
</evidence>
<comment type="subcellular location">
    <subcellularLocation>
        <location evidence="1">Endomembrane system</location>
        <topology evidence="1">Multi-pass membrane protein</topology>
    </subcellularLocation>
</comment>
<name>A0A1I7Z5P0_9BILA</name>
<evidence type="ECO:0000313" key="6">
    <source>
        <dbReference type="Proteomes" id="UP000095287"/>
    </source>
</evidence>
<sequence length="164" mass="17366">MHVKTGLLLIGSIMLVSGFSGILNNVLDGSLGVLATIVSILVNVVTLAVGGVTVYAVKKEQHKMLLPFIVCQYITLGFLALLAMGTLVLQFFPTWVANATDMAKGDKPEDYATSAHIALGIMTAMIAISALFPLWYLNIAKKAYKVIEGSNASPSVPEANAQKA</sequence>
<reference evidence="7" key="1">
    <citation type="submission" date="2016-11" db="UniProtKB">
        <authorList>
            <consortium name="WormBaseParasite"/>
        </authorList>
    </citation>
    <scope>IDENTIFICATION</scope>
</reference>
<dbReference type="AlphaFoldDB" id="A0A1I7Z5P0"/>
<evidence type="ECO:0000256" key="2">
    <source>
        <dbReference type="ARBA" id="ARBA00022692"/>
    </source>
</evidence>
<dbReference type="PANTHER" id="PTHR12479:SF10">
    <property type="entry name" value="LYSOSOMAL-ASSOCIATED TRANSMEMBRANE PROTEIN"/>
    <property type="match status" value="1"/>
</dbReference>
<dbReference type="PANTHER" id="PTHR12479">
    <property type="entry name" value="LYSOSOMAL-ASSOCIATED TRANSMEMBRANE PROTEIN"/>
    <property type="match status" value="1"/>
</dbReference>
<keyword evidence="2 5" id="KW-0812">Transmembrane</keyword>
<dbReference type="GO" id="GO:0005765">
    <property type="term" value="C:lysosomal membrane"/>
    <property type="evidence" value="ECO:0007669"/>
    <property type="project" value="TreeGrafter"/>
</dbReference>
<feature type="transmembrane region" description="Helical" evidence="5">
    <location>
        <begin position="64"/>
        <end position="92"/>
    </location>
</feature>